<dbReference type="Pfam" id="PF03466">
    <property type="entry name" value="LysR_substrate"/>
    <property type="match status" value="1"/>
</dbReference>
<dbReference type="PRINTS" id="PR00039">
    <property type="entry name" value="HTHLYSR"/>
</dbReference>
<dbReference type="GO" id="GO:0005829">
    <property type="term" value="C:cytosol"/>
    <property type="evidence" value="ECO:0007669"/>
    <property type="project" value="TreeGrafter"/>
</dbReference>
<keyword evidence="2" id="KW-0805">Transcription regulation</keyword>
<dbReference type="Gene3D" id="1.10.10.10">
    <property type="entry name" value="Winged helix-like DNA-binding domain superfamily/Winged helix DNA-binding domain"/>
    <property type="match status" value="1"/>
</dbReference>
<dbReference type="GO" id="GO:0003700">
    <property type="term" value="F:DNA-binding transcription factor activity"/>
    <property type="evidence" value="ECO:0007669"/>
    <property type="project" value="InterPro"/>
</dbReference>
<keyword evidence="4" id="KW-0804">Transcription</keyword>
<evidence type="ECO:0000259" key="5">
    <source>
        <dbReference type="PROSITE" id="PS50931"/>
    </source>
</evidence>
<evidence type="ECO:0000313" key="6">
    <source>
        <dbReference type="EMBL" id="QIQ20227.1"/>
    </source>
</evidence>
<reference evidence="6 7" key="1">
    <citation type="submission" date="2020-03" db="EMBL/GenBank/DDBJ databases">
        <title>Complete genome sequence of Orbus sp. IPMB12 (BCRC 80908).</title>
        <authorList>
            <person name="Lo W.-S."/>
            <person name="Chang T.-H."/>
            <person name="Kuo C.-H."/>
        </authorList>
    </citation>
    <scope>NUCLEOTIDE SEQUENCE [LARGE SCALE GENOMIC DNA]</scope>
    <source>
        <strain evidence="6 7">IPMB12</strain>
    </source>
</reference>
<dbReference type="RefSeq" id="WP_166913767.1">
    <property type="nucleotide sequence ID" value="NZ_CP050253.1"/>
</dbReference>
<dbReference type="PANTHER" id="PTHR30419">
    <property type="entry name" value="HTH-TYPE TRANSCRIPTIONAL REGULATOR YBHD"/>
    <property type="match status" value="1"/>
</dbReference>
<protein>
    <submittedName>
        <fullName evidence="6">LysR family transcriptional regulator</fullName>
    </submittedName>
</protein>
<dbReference type="InterPro" id="IPR050950">
    <property type="entry name" value="HTH-type_LysR_regulators"/>
</dbReference>
<keyword evidence="3" id="KW-0238">DNA-binding</keyword>
<keyword evidence="7" id="KW-1185">Reference proteome</keyword>
<dbReference type="GO" id="GO:0003677">
    <property type="term" value="F:DNA binding"/>
    <property type="evidence" value="ECO:0007669"/>
    <property type="project" value="UniProtKB-KW"/>
</dbReference>
<accession>A0A6G9I8P3</accession>
<dbReference type="InterPro" id="IPR000847">
    <property type="entry name" value="LysR_HTH_N"/>
</dbReference>
<dbReference type="Proteomes" id="UP000501168">
    <property type="component" value="Chromosome"/>
</dbReference>
<dbReference type="Pfam" id="PF00126">
    <property type="entry name" value="HTH_1"/>
    <property type="match status" value="1"/>
</dbReference>
<dbReference type="SUPFAM" id="SSF46785">
    <property type="entry name" value="Winged helix' DNA-binding domain"/>
    <property type="match status" value="1"/>
</dbReference>
<evidence type="ECO:0000256" key="4">
    <source>
        <dbReference type="ARBA" id="ARBA00023163"/>
    </source>
</evidence>
<evidence type="ECO:0000313" key="7">
    <source>
        <dbReference type="Proteomes" id="UP000501168"/>
    </source>
</evidence>
<dbReference type="InParanoid" id="A0A6G9I8P3"/>
<organism evidence="6 7">
    <name type="scientific">Zophobihabitans entericus</name>
    <dbReference type="NCBI Taxonomy" id="1635327"/>
    <lineage>
        <taxon>Bacteria</taxon>
        <taxon>Pseudomonadati</taxon>
        <taxon>Pseudomonadota</taxon>
        <taxon>Gammaproteobacteria</taxon>
        <taxon>Orbales</taxon>
        <taxon>Orbaceae</taxon>
        <taxon>Zophobihabitans</taxon>
    </lineage>
</organism>
<dbReference type="SUPFAM" id="SSF53850">
    <property type="entry name" value="Periplasmic binding protein-like II"/>
    <property type="match status" value="1"/>
</dbReference>
<evidence type="ECO:0000256" key="1">
    <source>
        <dbReference type="ARBA" id="ARBA00009437"/>
    </source>
</evidence>
<dbReference type="PROSITE" id="PS50931">
    <property type="entry name" value="HTH_LYSR"/>
    <property type="match status" value="1"/>
</dbReference>
<gene>
    <name evidence="6" type="ORF">IPMB12_00130</name>
</gene>
<dbReference type="KEGG" id="orb:IPMB12_00130"/>
<feature type="domain" description="HTH lysR-type" evidence="5">
    <location>
        <begin position="1"/>
        <end position="58"/>
    </location>
</feature>
<dbReference type="AlphaFoldDB" id="A0A6G9I8P3"/>
<evidence type="ECO:0000256" key="2">
    <source>
        <dbReference type="ARBA" id="ARBA00023015"/>
    </source>
</evidence>
<dbReference type="InterPro" id="IPR036388">
    <property type="entry name" value="WH-like_DNA-bd_sf"/>
</dbReference>
<comment type="similarity">
    <text evidence="1">Belongs to the LysR transcriptional regulatory family.</text>
</comment>
<proteinExistence type="inferred from homology"/>
<dbReference type="Gene3D" id="3.40.190.290">
    <property type="match status" value="1"/>
</dbReference>
<dbReference type="EMBL" id="CP050253">
    <property type="protein sequence ID" value="QIQ20227.1"/>
    <property type="molecule type" value="Genomic_DNA"/>
</dbReference>
<dbReference type="FunFam" id="1.10.10.10:FF:000001">
    <property type="entry name" value="LysR family transcriptional regulator"/>
    <property type="match status" value="1"/>
</dbReference>
<dbReference type="InterPro" id="IPR036390">
    <property type="entry name" value="WH_DNA-bd_sf"/>
</dbReference>
<name>A0A6G9I8P3_9GAMM</name>
<dbReference type="InterPro" id="IPR005119">
    <property type="entry name" value="LysR_subst-bd"/>
</dbReference>
<sequence length="300" mass="34502">MNLRQLQYFQTLARTQHYTQTAEQFSISQPSLSHAINELEKELGIKLFQKKGRNVELTKLGQQYLAYVDNALLELNNGERFIKELTSMSHGHIELAFIYSLSAYFLPKIINAFISNPLHRNITFSFYESSTLGIIEDLKKGKYDMALCSRVENEPDIDFEQLTSQELVFVMSKNHPLAYNNVLDVKQVADYPLILFNEKSGIKPFIDKLLSEAGITPKVACYVEAENAMIGLASIDYGIGIMPRIPIPQEYNLQVIPLKHQARQRYIYIATMKERPLLPAAQRFYQSLLDYRFFNLLISS</sequence>
<evidence type="ECO:0000256" key="3">
    <source>
        <dbReference type="ARBA" id="ARBA00023125"/>
    </source>
</evidence>
<dbReference type="PANTHER" id="PTHR30419:SF28">
    <property type="entry name" value="HTH-TYPE TRANSCRIPTIONAL REGULATOR BSDA"/>
    <property type="match status" value="1"/>
</dbReference>